<name>A0A1J1HZJ9_9DIPT</name>
<sequence length="77" mass="9293">MKHVLEHRRINNINNNILFPRALRLQQHQTNRERNSQIISRNEMLSHKVKIFANLLKSLSIAHKELIQLPRRDYQIC</sequence>
<dbReference type="AlphaFoldDB" id="A0A1J1HZJ9"/>
<protein>
    <submittedName>
        <fullName evidence="1">CLUMA_CG007061, isoform A</fullName>
    </submittedName>
</protein>
<keyword evidence="2" id="KW-1185">Reference proteome</keyword>
<dbReference type="Proteomes" id="UP000183832">
    <property type="component" value="Unassembled WGS sequence"/>
</dbReference>
<gene>
    <name evidence="1" type="ORF">CLUMA_CG007061</name>
</gene>
<evidence type="ECO:0000313" key="2">
    <source>
        <dbReference type="Proteomes" id="UP000183832"/>
    </source>
</evidence>
<reference evidence="1 2" key="1">
    <citation type="submission" date="2015-04" db="EMBL/GenBank/DDBJ databases">
        <authorList>
            <person name="Syromyatnikov M.Y."/>
            <person name="Popov V.N."/>
        </authorList>
    </citation>
    <scope>NUCLEOTIDE SEQUENCE [LARGE SCALE GENOMIC DNA]</scope>
</reference>
<evidence type="ECO:0000313" key="1">
    <source>
        <dbReference type="EMBL" id="CRK93528.1"/>
    </source>
</evidence>
<organism evidence="1 2">
    <name type="scientific">Clunio marinus</name>
    <dbReference type="NCBI Taxonomy" id="568069"/>
    <lineage>
        <taxon>Eukaryota</taxon>
        <taxon>Metazoa</taxon>
        <taxon>Ecdysozoa</taxon>
        <taxon>Arthropoda</taxon>
        <taxon>Hexapoda</taxon>
        <taxon>Insecta</taxon>
        <taxon>Pterygota</taxon>
        <taxon>Neoptera</taxon>
        <taxon>Endopterygota</taxon>
        <taxon>Diptera</taxon>
        <taxon>Nematocera</taxon>
        <taxon>Chironomoidea</taxon>
        <taxon>Chironomidae</taxon>
        <taxon>Clunio</taxon>
    </lineage>
</organism>
<proteinExistence type="predicted"/>
<accession>A0A1J1HZJ9</accession>
<dbReference type="EMBL" id="CVRI01000037">
    <property type="protein sequence ID" value="CRK93528.1"/>
    <property type="molecule type" value="Genomic_DNA"/>
</dbReference>